<dbReference type="InterPro" id="IPR021109">
    <property type="entry name" value="Peptidase_aspartic_dom_sf"/>
</dbReference>
<evidence type="ECO:0000313" key="6">
    <source>
        <dbReference type="EMBL" id="KAF6808825.1"/>
    </source>
</evidence>
<dbReference type="PANTHER" id="PTHR47966">
    <property type="entry name" value="BETA-SITE APP-CLEAVING ENZYME, ISOFORM A-RELATED"/>
    <property type="match status" value="1"/>
</dbReference>
<keyword evidence="7" id="KW-1185">Reference proteome</keyword>
<feature type="region of interest" description="Disordered" evidence="2">
    <location>
        <begin position="452"/>
        <end position="481"/>
    </location>
</feature>
<dbReference type="Gene3D" id="2.40.70.10">
    <property type="entry name" value="Acid Proteases"/>
    <property type="match status" value="2"/>
</dbReference>
<dbReference type="SUPFAM" id="SSF50630">
    <property type="entry name" value="Acid proteases"/>
    <property type="match status" value="1"/>
</dbReference>
<gene>
    <name evidence="6" type="ORF">CSOJ01_07293</name>
</gene>
<keyword evidence="3" id="KW-0472">Membrane</keyword>
<feature type="compositionally biased region" description="Low complexity" evidence="2">
    <location>
        <begin position="551"/>
        <end position="582"/>
    </location>
</feature>
<dbReference type="GO" id="GO:0004190">
    <property type="term" value="F:aspartic-type endopeptidase activity"/>
    <property type="evidence" value="ECO:0007669"/>
    <property type="project" value="InterPro"/>
</dbReference>
<feature type="signal peptide" evidence="4">
    <location>
        <begin position="1"/>
        <end position="18"/>
    </location>
</feature>
<reference evidence="6 7" key="1">
    <citation type="journal article" date="2020" name="Phytopathology">
        <title>Genome Sequence Resources of Colletotrichum truncatum, C. plurivorum, C. musicola, and C. sojae: Four Species Pathogenic to Soybean (Glycine max).</title>
        <authorList>
            <person name="Rogerio F."/>
            <person name="Boufleur T.R."/>
            <person name="Ciampi-Guillardi M."/>
            <person name="Sukno S.A."/>
            <person name="Thon M.R."/>
            <person name="Massola Junior N.S."/>
            <person name="Baroncelli R."/>
        </authorList>
    </citation>
    <scope>NUCLEOTIDE SEQUENCE [LARGE SCALE GENOMIC DNA]</scope>
    <source>
        <strain evidence="6 7">LFN0009</strain>
    </source>
</reference>
<sequence length="589" mass="62628">MRTSALFAAAACAATASAQLRLPFTRSDIGGSTGSNTQRASGTRRSLSELNVFRADNDGYFVNVTVGTPPQEISLLLRVQSGESYVPDADQCEDHWSLLYGACKYGSFASNESSTYVNPGTETFTKSYVGGGQINGEVVSETLHIGGAELPKINLGVVESTGMSMSTRTSVGVLGLGFNDSAYVSSSSSGLGSSLATVPDRLFQDGHIKSTAYSLWLDDESGASGNLLFGAVDKSKFDAPLIRFPIQDRLSTTRFDTMLHSVNVSKTPADAFQPLSDAEAVDSYSDPTYVAVSPEDEASWLPYTLASKIYGLVGAVWSRSQEYWLVPCSANASEARLAIRLHAYDGPVLDILLADLVLPWDYWHSSEWSWDSESETEYCAFGVQSANSTSADTNYAYYRKYSLGGAMLRRSYMVFDLAGEEIAIAKAKVGSTAEEDVVAFESYGAAIPASTSVRPSWCSQGSSLDSCKSGGDSDSGSPYIRTSSSPNRTVLLILIIVGVIVVVVIGLTIWAVMRCRRIRRAEAELAEKQAGVQDAAGAREDIGNGGGHEVAATQEPPAAAAREPPPETAAAATASASTSQQPEGDRVVR</sequence>
<keyword evidence="3" id="KW-1133">Transmembrane helix</keyword>
<dbReference type="PROSITE" id="PS51767">
    <property type="entry name" value="PEPTIDASE_A1"/>
    <property type="match status" value="1"/>
</dbReference>
<dbReference type="Proteomes" id="UP000652219">
    <property type="component" value="Unassembled WGS sequence"/>
</dbReference>
<protein>
    <submittedName>
        <fullName evidence="6">Aspartic proteinase</fullName>
    </submittedName>
</protein>
<dbReference type="GO" id="GO:0006508">
    <property type="term" value="P:proteolysis"/>
    <property type="evidence" value="ECO:0007669"/>
    <property type="project" value="InterPro"/>
</dbReference>
<feature type="domain" description="Peptidase A1" evidence="5">
    <location>
        <begin position="60"/>
        <end position="425"/>
    </location>
</feature>
<organism evidence="6 7">
    <name type="scientific">Colletotrichum sojae</name>
    <dbReference type="NCBI Taxonomy" id="2175907"/>
    <lineage>
        <taxon>Eukaryota</taxon>
        <taxon>Fungi</taxon>
        <taxon>Dikarya</taxon>
        <taxon>Ascomycota</taxon>
        <taxon>Pezizomycotina</taxon>
        <taxon>Sordariomycetes</taxon>
        <taxon>Hypocreomycetidae</taxon>
        <taxon>Glomerellales</taxon>
        <taxon>Glomerellaceae</taxon>
        <taxon>Colletotrichum</taxon>
        <taxon>Colletotrichum orchidearum species complex</taxon>
    </lineage>
</organism>
<comment type="similarity">
    <text evidence="1">Belongs to the peptidase A1 family.</text>
</comment>
<dbReference type="Pfam" id="PF00026">
    <property type="entry name" value="Asp"/>
    <property type="match status" value="1"/>
</dbReference>
<comment type="caution">
    <text evidence="6">The sequence shown here is derived from an EMBL/GenBank/DDBJ whole genome shotgun (WGS) entry which is preliminary data.</text>
</comment>
<proteinExistence type="inferred from homology"/>
<feature type="region of interest" description="Disordered" evidence="2">
    <location>
        <begin position="529"/>
        <end position="589"/>
    </location>
</feature>
<keyword evidence="4" id="KW-0732">Signal</keyword>
<dbReference type="PANTHER" id="PTHR47966:SF73">
    <property type="entry name" value="PEPTIDASE A1 DOMAIN-CONTAINING PROTEIN"/>
    <property type="match status" value="1"/>
</dbReference>
<evidence type="ECO:0000256" key="3">
    <source>
        <dbReference type="SAM" id="Phobius"/>
    </source>
</evidence>
<evidence type="ECO:0000256" key="1">
    <source>
        <dbReference type="ARBA" id="ARBA00007447"/>
    </source>
</evidence>
<feature type="chain" id="PRO_5034157220" evidence="4">
    <location>
        <begin position="19"/>
        <end position="589"/>
    </location>
</feature>
<feature type="transmembrane region" description="Helical" evidence="3">
    <location>
        <begin position="490"/>
        <end position="512"/>
    </location>
</feature>
<dbReference type="InterPro" id="IPR033121">
    <property type="entry name" value="PEPTIDASE_A1"/>
</dbReference>
<accession>A0A8H6J997</accession>
<name>A0A8H6J997_9PEZI</name>
<dbReference type="AlphaFoldDB" id="A0A8H6J997"/>
<keyword evidence="3" id="KW-0812">Transmembrane</keyword>
<dbReference type="EMBL" id="WIGN01000111">
    <property type="protein sequence ID" value="KAF6808825.1"/>
    <property type="molecule type" value="Genomic_DNA"/>
</dbReference>
<feature type="compositionally biased region" description="Low complexity" evidence="2">
    <location>
        <begin position="461"/>
        <end position="477"/>
    </location>
</feature>
<evidence type="ECO:0000256" key="2">
    <source>
        <dbReference type="SAM" id="MobiDB-lite"/>
    </source>
</evidence>
<evidence type="ECO:0000313" key="7">
    <source>
        <dbReference type="Proteomes" id="UP000652219"/>
    </source>
</evidence>
<dbReference type="PRINTS" id="PR00792">
    <property type="entry name" value="PEPSIN"/>
</dbReference>
<dbReference type="InterPro" id="IPR001461">
    <property type="entry name" value="Aspartic_peptidase_A1"/>
</dbReference>
<evidence type="ECO:0000256" key="4">
    <source>
        <dbReference type="SAM" id="SignalP"/>
    </source>
</evidence>
<evidence type="ECO:0000259" key="5">
    <source>
        <dbReference type="PROSITE" id="PS51767"/>
    </source>
</evidence>